<dbReference type="InterPro" id="IPR043129">
    <property type="entry name" value="ATPase_NBD"/>
</dbReference>
<proteinExistence type="inferred from homology"/>
<dbReference type="OrthoDB" id="9760742at2"/>
<protein>
    <submittedName>
        <fullName evidence="4">Chaperone protein DnaK</fullName>
    </submittedName>
</protein>
<dbReference type="PROSITE" id="PS00297">
    <property type="entry name" value="HSP70_1"/>
    <property type="match status" value="1"/>
</dbReference>
<comment type="similarity">
    <text evidence="1">Belongs to the heat shock protein 70 family.</text>
</comment>
<dbReference type="PANTHER" id="PTHR42749:SF1">
    <property type="entry name" value="CELL SHAPE-DETERMINING PROTEIN MREB"/>
    <property type="match status" value="1"/>
</dbReference>
<dbReference type="PANTHER" id="PTHR42749">
    <property type="entry name" value="CELL SHAPE-DETERMINING PROTEIN MREB"/>
    <property type="match status" value="1"/>
</dbReference>
<dbReference type="AlphaFoldDB" id="A0A517YBF6"/>
<sequence>MDATPAPFETELPSRYVVGIDLGTTNSALCYVDTQEKNGPIRVLQVPQLVAPSQIEPRETLPSFHYQPPAGEIPAGGLKLPWDTAEPASCVGVMARDWGAQVSGRTISSAKSWLCHTGIDRTADVLPWHAAEDVEKLSPVAASSRYLAHLRAAWNARFKTEPLEQQDVVLTLPASFDEVARELTVQAAARAGLPRVVLIEEPQAAFYAWINKHAANWEERVTPGQKILVCDVGGGTTDFTLIRVRRGEGDRVQFHRVAVGDHLILGGDNFDLALAQHLEARFTKGGKLQPRQWDILLRLARQLKEEMLADPAPEQRSVSLPTTGSKLIGSSSSLTVTRDEVRQVLVEGFCPHVSLNDKPSARRSGFQEFGLPYANDAAITRYLAAFLTAHRNVALDDVNLPAGQDPARPDVLLFNGGAFLSKLLQQRVVDVVTSWFSTPEKPWQPTVLENDRLELAVARGAAYYGMVRRGQGVRIAASLARTYYIGFESEPPSAICLLPGNAEPGQEVVLDRPLELLVSEPVEFPLYVSSTRLADRPGEVFSVDREQMTPLPPIRTALKTRRRSERGMVSVKLHAMLTEIGTLELWCAEQRGERSWKLQFDVRSTTQTDLTAHQSAAEEEGFVDEQTWAACQQVLENVFGPGSTEKPDSLMKGLTTALEMDRADWPTSLLRRLWEALLALEAGRKKSAVHEARWLNLLGYALRPGYGLAVDDWRVAETWKTVQGKLAHAAASSRTESLILWRRIAGGFSAGQQRAIAEPLLALVRQLHKQSTAGGKQAAAFSVQDSIEVLRLLGSLELLPGTIKLELGTLLVDLLPKKKLEGIRPAMQWTLGRLGARQPMYGPLNTVVAADVAATWLHALLQIETPDAQTVFAVVQLARKTGDRYRDIPELIRDRVLAWLEQQNAAAHILELVRAGGQLDVEEQSRAFGESLPKGLRLGGA</sequence>
<reference evidence="4 5" key="1">
    <citation type="submission" date="2019-02" db="EMBL/GenBank/DDBJ databases">
        <title>Deep-cultivation of Planctomycetes and their phenomic and genomic characterization uncovers novel biology.</title>
        <authorList>
            <person name="Wiegand S."/>
            <person name="Jogler M."/>
            <person name="Boedeker C."/>
            <person name="Pinto D."/>
            <person name="Vollmers J."/>
            <person name="Rivas-Marin E."/>
            <person name="Kohn T."/>
            <person name="Peeters S.H."/>
            <person name="Heuer A."/>
            <person name="Rast P."/>
            <person name="Oberbeckmann S."/>
            <person name="Bunk B."/>
            <person name="Jeske O."/>
            <person name="Meyerdierks A."/>
            <person name="Storesund J.E."/>
            <person name="Kallscheuer N."/>
            <person name="Luecker S."/>
            <person name="Lage O.M."/>
            <person name="Pohl T."/>
            <person name="Merkel B.J."/>
            <person name="Hornburger P."/>
            <person name="Mueller R.-W."/>
            <person name="Bruemmer F."/>
            <person name="Labrenz M."/>
            <person name="Spormann A.M."/>
            <person name="Op den Camp H."/>
            <person name="Overmann J."/>
            <person name="Amann R."/>
            <person name="Jetten M.S.M."/>
            <person name="Mascher T."/>
            <person name="Medema M.H."/>
            <person name="Devos D.P."/>
            <person name="Kaster A.-K."/>
            <person name="Ovreas L."/>
            <person name="Rohde M."/>
            <person name="Galperin M.Y."/>
            <person name="Jogler C."/>
        </authorList>
    </citation>
    <scope>NUCLEOTIDE SEQUENCE [LARGE SCALE GENOMIC DNA]</scope>
    <source>
        <strain evidence="4 5">ETA_A8</strain>
    </source>
</reference>
<keyword evidence="5" id="KW-1185">Reference proteome</keyword>
<organism evidence="4 5">
    <name type="scientific">Anatilimnocola aggregata</name>
    <dbReference type="NCBI Taxonomy" id="2528021"/>
    <lineage>
        <taxon>Bacteria</taxon>
        <taxon>Pseudomonadati</taxon>
        <taxon>Planctomycetota</taxon>
        <taxon>Planctomycetia</taxon>
        <taxon>Pirellulales</taxon>
        <taxon>Pirellulaceae</taxon>
        <taxon>Anatilimnocola</taxon>
    </lineage>
</organism>
<evidence type="ECO:0000313" key="5">
    <source>
        <dbReference type="Proteomes" id="UP000315017"/>
    </source>
</evidence>
<dbReference type="GO" id="GO:0140662">
    <property type="term" value="F:ATP-dependent protein folding chaperone"/>
    <property type="evidence" value="ECO:0007669"/>
    <property type="project" value="InterPro"/>
</dbReference>
<evidence type="ECO:0000256" key="3">
    <source>
        <dbReference type="ARBA" id="ARBA00022840"/>
    </source>
</evidence>
<dbReference type="InterPro" id="IPR021030">
    <property type="entry name" value="DUF3731"/>
</dbReference>
<dbReference type="Gene3D" id="3.30.420.40">
    <property type="match status" value="2"/>
</dbReference>
<dbReference type="Pfam" id="PF12531">
    <property type="entry name" value="DUF3731"/>
    <property type="match status" value="1"/>
</dbReference>
<dbReference type="GO" id="GO:0005524">
    <property type="term" value="F:ATP binding"/>
    <property type="evidence" value="ECO:0007669"/>
    <property type="project" value="UniProtKB-KW"/>
</dbReference>
<keyword evidence="3" id="KW-0067">ATP-binding</keyword>
<keyword evidence="2" id="KW-0547">Nucleotide-binding</keyword>
<name>A0A517YBF6_9BACT</name>
<evidence type="ECO:0000256" key="1">
    <source>
        <dbReference type="ARBA" id="ARBA00007381"/>
    </source>
</evidence>
<dbReference type="CDD" id="cd10170">
    <property type="entry name" value="ASKHA_NBD_HSP70"/>
    <property type="match status" value="1"/>
</dbReference>
<dbReference type="EMBL" id="CP036274">
    <property type="protein sequence ID" value="QDU27576.1"/>
    <property type="molecule type" value="Genomic_DNA"/>
</dbReference>
<dbReference type="Pfam" id="PF00012">
    <property type="entry name" value="HSP70"/>
    <property type="match status" value="1"/>
</dbReference>
<evidence type="ECO:0000256" key="2">
    <source>
        <dbReference type="ARBA" id="ARBA00022741"/>
    </source>
</evidence>
<dbReference type="KEGG" id="aagg:ETAA8_26640"/>
<accession>A0A517YBF6</accession>
<gene>
    <name evidence="4" type="primary">dnaK_3</name>
    <name evidence="4" type="ORF">ETAA8_26640</name>
</gene>
<evidence type="ECO:0000313" key="4">
    <source>
        <dbReference type="EMBL" id="QDU27576.1"/>
    </source>
</evidence>
<dbReference type="Proteomes" id="UP000315017">
    <property type="component" value="Chromosome"/>
</dbReference>
<dbReference type="InterPro" id="IPR013126">
    <property type="entry name" value="Hsp_70_fam"/>
</dbReference>
<dbReference type="SUPFAM" id="SSF53067">
    <property type="entry name" value="Actin-like ATPase domain"/>
    <property type="match status" value="2"/>
</dbReference>
<dbReference type="RefSeq" id="WP_145088511.1">
    <property type="nucleotide sequence ID" value="NZ_CP036274.1"/>
</dbReference>
<dbReference type="InterPro" id="IPR018181">
    <property type="entry name" value="Heat_shock_70_CS"/>
</dbReference>
<dbReference type="PRINTS" id="PR00301">
    <property type="entry name" value="HEATSHOCK70"/>
</dbReference>